<evidence type="ECO:0000259" key="1">
    <source>
        <dbReference type="PROSITE" id="PS50035"/>
    </source>
</evidence>
<evidence type="ECO:0000313" key="3">
    <source>
        <dbReference type="Proteomes" id="UP000277236"/>
    </source>
</evidence>
<dbReference type="CDD" id="cd09159">
    <property type="entry name" value="PLDc_ybhO_like_2"/>
    <property type="match status" value="1"/>
</dbReference>
<organism evidence="2 3">
    <name type="scientific">Pseudomonas cichorii</name>
    <dbReference type="NCBI Taxonomy" id="36746"/>
    <lineage>
        <taxon>Bacteria</taxon>
        <taxon>Pseudomonadati</taxon>
        <taxon>Pseudomonadota</taxon>
        <taxon>Gammaproteobacteria</taxon>
        <taxon>Pseudomonadales</taxon>
        <taxon>Pseudomonadaceae</taxon>
        <taxon>Pseudomonas</taxon>
    </lineage>
</organism>
<dbReference type="GO" id="GO:0032049">
    <property type="term" value="P:cardiolipin biosynthetic process"/>
    <property type="evidence" value="ECO:0007669"/>
    <property type="project" value="UniProtKB-ARBA"/>
</dbReference>
<dbReference type="PANTHER" id="PTHR21248">
    <property type="entry name" value="CARDIOLIPIN SYNTHASE"/>
    <property type="match status" value="1"/>
</dbReference>
<dbReference type="GO" id="GO:0016020">
    <property type="term" value="C:membrane"/>
    <property type="evidence" value="ECO:0007669"/>
    <property type="project" value="TreeGrafter"/>
</dbReference>
<dbReference type="SUPFAM" id="SSF56024">
    <property type="entry name" value="Phospholipase D/nuclease"/>
    <property type="match status" value="2"/>
</dbReference>
<dbReference type="EMBL" id="RBRE01000048">
    <property type="protein sequence ID" value="RMQ45706.1"/>
    <property type="molecule type" value="Genomic_DNA"/>
</dbReference>
<dbReference type="AlphaFoldDB" id="A0A3M4LW54"/>
<proteinExistence type="predicted"/>
<name>A0A3M4LW54_PSECI</name>
<dbReference type="CDD" id="cd09110">
    <property type="entry name" value="PLDc_CLS_1"/>
    <property type="match status" value="1"/>
</dbReference>
<comment type="caution">
    <text evidence="2">The sequence shown here is derived from an EMBL/GenBank/DDBJ whole genome shotgun (WGS) entry which is preliminary data.</text>
</comment>
<reference evidence="2 3" key="1">
    <citation type="submission" date="2018-08" db="EMBL/GenBank/DDBJ databases">
        <title>Recombination of ecologically and evolutionarily significant loci maintains genetic cohesion in the Pseudomonas syringae species complex.</title>
        <authorList>
            <person name="Dillon M."/>
            <person name="Thakur S."/>
            <person name="Almeida R.N.D."/>
            <person name="Weir B.S."/>
            <person name="Guttman D.S."/>
        </authorList>
    </citation>
    <scope>NUCLEOTIDE SEQUENCE [LARGE SCALE GENOMIC DNA]</scope>
    <source>
        <strain evidence="2 3">ICMP 3353</strain>
    </source>
</reference>
<dbReference type="SMART" id="SM00155">
    <property type="entry name" value="PLDc"/>
    <property type="match status" value="2"/>
</dbReference>
<sequence length="391" mass="45235">MSRHVDVAGAIFPWRQDNRFQLLIDGPTFFPRMIAAIDRAEQQVDLELYLVEAGACADAIVRALVEAARRGVIVRCLFDDFGSQAFNSGLRRQLTDAGVSLRFYNPIRWRRGIRNLYRDHRKVLVVDKSLAVVGGTGVTDEFWEPDQPSSQWHEVMVEISGPLVIDWQALFDRQFHANQRRTAWRPVENFGLTHLPKVPVSGQGLGRVAYADARQHRDIVQSLVRALNSGQKRIWLATPYFLPTWKVRRALRRAAVRGVDVRLLLTGPRTDHPSVRYAGHRYYPRLLRAGVKIFEYRPRFLHLKMVLIDDWVSIGSCNFDHWNLRFNLEANLEAIDPGLTRDVVASFEKDFALSASITLADWKARPLWRRVKQRLWGWIDRLVVKLLDRRN</sequence>
<dbReference type="InterPro" id="IPR025202">
    <property type="entry name" value="PLD-like_dom"/>
</dbReference>
<gene>
    <name evidence="2" type="ORF">ALQ04_04820</name>
</gene>
<dbReference type="PANTHER" id="PTHR21248:SF23">
    <property type="entry name" value="CARDIOLIPIN SYNTHASE B"/>
    <property type="match status" value="1"/>
</dbReference>
<accession>A0A3M4LW54</accession>
<feature type="domain" description="PLD phosphodiesterase" evidence="1">
    <location>
        <begin position="115"/>
        <end position="142"/>
    </location>
</feature>
<dbReference type="PROSITE" id="PS50035">
    <property type="entry name" value="PLD"/>
    <property type="match status" value="2"/>
</dbReference>
<dbReference type="GO" id="GO:0008808">
    <property type="term" value="F:cardiolipin synthase activity"/>
    <property type="evidence" value="ECO:0007669"/>
    <property type="project" value="TreeGrafter"/>
</dbReference>
<dbReference type="InterPro" id="IPR001736">
    <property type="entry name" value="PLipase_D/transphosphatidylase"/>
</dbReference>
<feature type="domain" description="PLD phosphodiesterase" evidence="1">
    <location>
        <begin position="297"/>
        <end position="323"/>
    </location>
</feature>
<dbReference type="Gene3D" id="3.30.870.10">
    <property type="entry name" value="Endonuclease Chain A"/>
    <property type="match status" value="2"/>
</dbReference>
<evidence type="ECO:0000313" key="2">
    <source>
        <dbReference type="EMBL" id="RMQ45706.1"/>
    </source>
</evidence>
<protein>
    <submittedName>
        <fullName evidence="2">Putative Cardiolipin synthase</fullName>
    </submittedName>
</protein>
<dbReference type="Pfam" id="PF13091">
    <property type="entry name" value="PLDc_2"/>
    <property type="match status" value="2"/>
</dbReference>
<dbReference type="Proteomes" id="UP000277236">
    <property type="component" value="Unassembled WGS sequence"/>
</dbReference>